<proteinExistence type="predicted"/>
<organism evidence="2 3">
    <name type="scientific">Comamonas piscis</name>
    <dbReference type="NCBI Taxonomy" id="1562974"/>
    <lineage>
        <taxon>Bacteria</taxon>
        <taxon>Pseudomonadati</taxon>
        <taxon>Pseudomonadota</taxon>
        <taxon>Betaproteobacteria</taxon>
        <taxon>Burkholderiales</taxon>
        <taxon>Comamonadaceae</taxon>
        <taxon>Comamonas</taxon>
    </lineage>
</organism>
<dbReference type="GO" id="GO:0009236">
    <property type="term" value="P:cobalamin biosynthetic process"/>
    <property type="evidence" value="ECO:0007669"/>
    <property type="project" value="InterPro"/>
</dbReference>
<dbReference type="Pfam" id="PF01890">
    <property type="entry name" value="CbiG_C"/>
    <property type="match status" value="1"/>
</dbReference>
<dbReference type="Gene3D" id="3.30.420.180">
    <property type="entry name" value="CobE/GbiG C-terminal domain"/>
    <property type="match status" value="1"/>
</dbReference>
<dbReference type="InterPro" id="IPR002750">
    <property type="entry name" value="CobE/GbiG_C"/>
</dbReference>
<reference evidence="2 3" key="1">
    <citation type="journal article" date="2020" name="G3 (Bethesda)">
        <title>CeMbio - The Caenorhabditis elegans Microbiome Resource.</title>
        <authorList>
            <person name="Dirksen P."/>
            <person name="Assie A."/>
            <person name="Zimmermann J."/>
            <person name="Zhang F."/>
            <person name="Tietje A.M."/>
            <person name="Marsh S.A."/>
            <person name="Felix M.A."/>
            <person name="Shapira M."/>
            <person name="Kaleta C."/>
            <person name="Schulenburg H."/>
            <person name="Samuel B."/>
        </authorList>
    </citation>
    <scope>NUCLEOTIDE SEQUENCE [LARGE SCALE GENOMIC DNA]</scope>
    <source>
        <strain evidence="2 3">BIGb0172</strain>
    </source>
</reference>
<dbReference type="InterPro" id="IPR036518">
    <property type="entry name" value="CobE/GbiG_C_sf"/>
</dbReference>
<evidence type="ECO:0000313" key="2">
    <source>
        <dbReference type="EMBL" id="QMV72359.1"/>
    </source>
</evidence>
<gene>
    <name evidence="2" type="ORF">HS961_05680</name>
</gene>
<dbReference type="Proteomes" id="UP000515240">
    <property type="component" value="Chromosome"/>
</dbReference>
<protein>
    <submittedName>
        <fullName evidence="2">Cobalamin biosynthesis protein</fullName>
    </submittedName>
</protein>
<feature type="domain" description="CobE/GbiG C-terminal" evidence="1">
    <location>
        <begin position="10"/>
        <end position="131"/>
    </location>
</feature>
<evidence type="ECO:0000313" key="3">
    <source>
        <dbReference type="Proteomes" id="UP000515240"/>
    </source>
</evidence>
<dbReference type="RefSeq" id="WP_182326779.1">
    <property type="nucleotide sequence ID" value="NZ_CP058554.1"/>
</dbReference>
<keyword evidence="3" id="KW-1185">Reference proteome</keyword>
<dbReference type="EMBL" id="CP058554">
    <property type="protein sequence ID" value="QMV72359.1"/>
    <property type="molecule type" value="Genomic_DNA"/>
</dbReference>
<accession>A0A7G5EED4</accession>
<name>A0A7G5EED4_9BURK</name>
<dbReference type="KEGG" id="cpis:HS961_05680"/>
<dbReference type="AlphaFoldDB" id="A0A7G5EED4"/>
<dbReference type="SUPFAM" id="SSF159664">
    <property type="entry name" value="CobE/GbiG C-terminal domain-like"/>
    <property type="match status" value="1"/>
</dbReference>
<evidence type="ECO:0000259" key="1">
    <source>
        <dbReference type="Pfam" id="PF01890"/>
    </source>
</evidence>
<sequence length="159" mass="16502">MTQPAPHRCVVLGIGLRAQAQAADLQALWLQARQHQPALENFCAVAVLQGKEQRPALQQWAAQLPFAVAMVAVAEQALPAQPVVTQSPRLLARYGTGSVAEAVALSAAAPAPRLLLARLLAGDGSATLAAALRERGTTPYCCLAAGLRPADPQTQGVTA</sequence>